<sequence>MAETFLFSIIGTVLGKLSYLPFQEIGLAWGVKSDLKKLENTLSTIRAVLLDAEKQQEKNHEVRDWLQKLEDVLYDIDDVLDDFSSEVLRWKLEVHGSLLKQVSNFFSLSNPITFRFKIGHLIKEIRERLDEIAVDRRNFHFMERVVDAQIENRMRESHSFVQESDVIGRNSDKDEIMKLLLSSNDHGDLSVITIVGLGGLGKTTLAKLVYNDHEVVQYFELRMWVCISEDFDLKKIIEKVLKSAMGRSYSDLDIDQLQTHLRNDVCVKKFLLVLDDVWNDDVKKWLELRKLLIGGARGSKIVVTTRNSRVASIMGTIPPYNLKGLSNDECLSIFIKCAFREGQEKRHPKLLEIGEEIVNKCGGIPLAVLTLGSLLYMKTEEQEWSYIRDNEMWRIEQKENDILPILRNFDFDIWKCKMHDLVHDLAQLVASTECLIVNLDTKTSIPEKVRHVSFYDTDLSSKAFPRWLLKAEKLRSFRLSYRVGTISKSFLETLIERFKCLRILGLSESDFEEVPSSIGSLKHLRYINLAYNNRIKALPNSICKLLNLQMLNLLGCDRLQGLPRDIRKLVSLENLYLTSQLMCLPEKGLQGLTSLQILQLFRCCYLTSLSEGMKYLTNLRTLRIIECPRLASLPSGLKYLTALEKLVIKDCPEFNFLESEDIQGLESLRSVVIGGLPKLEGLPQGLQQAIAALQYLCIEDCPSLRSLPQWLKHLTSLHGLSIVDCPNLLSLPEGLESLTTLQVLNIKGSPHLSRRCRKEAGEDWPSISHIQEIYVDSLKF</sequence>
<evidence type="ECO:0000256" key="1">
    <source>
        <dbReference type="ARBA" id="ARBA00022614"/>
    </source>
</evidence>
<evidence type="ECO:0000256" key="4">
    <source>
        <dbReference type="ARBA" id="ARBA00022821"/>
    </source>
</evidence>
<keyword evidence="2" id="KW-0677">Repeat</keyword>
<dbReference type="CDD" id="cd14798">
    <property type="entry name" value="RX-CC_like"/>
    <property type="match status" value="1"/>
</dbReference>
<feature type="domain" description="NB-ARC" evidence="6">
    <location>
        <begin position="171"/>
        <end position="341"/>
    </location>
</feature>
<dbReference type="SUPFAM" id="SSF52540">
    <property type="entry name" value="P-loop containing nucleoside triphosphate hydrolases"/>
    <property type="match status" value="1"/>
</dbReference>
<dbReference type="GO" id="GO:0051707">
    <property type="term" value="P:response to other organism"/>
    <property type="evidence" value="ECO:0007669"/>
    <property type="project" value="UniProtKB-ARBA"/>
</dbReference>
<dbReference type="Pfam" id="PF23598">
    <property type="entry name" value="LRR_14"/>
    <property type="match status" value="1"/>
</dbReference>
<gene>
    <name evidence="9" type="ORF">F0562_017491</name>
</gene>
<dbReference type="Gene3D" id="3.80.10.10">
    <property type="entry name" value="Ribonuclease Inhibitor"/>
    <property type="match status" value="1"/>
</dbReference>
<keyword evidence="1" id="KW-0433">Leucine-rich repeat</keyword>
<evidence type="ECO:0008006" key="11">
    <source>
        <dbReference type="Google" id="ProtNLM"/>
    </source>
</evidence>
<dbReference type="PANTHER" id="PTHR36766">
    <property type="entry name" value="PLANT BROAD-SPECTRUM MILDEW RESISTANCE PROTEIN RPW8"/>
    <property type="match status" value="1"/>
</dbReference>
<dbReference type="PANTHER" id="PTHR36766:SF61">
    <property type="entry name" value="NB-ARC DOMAIN DISEASE RESISTANCE PROTEIN"/>
    <property type="match status" value="1"/>
</dbReference>
<dbReference type="InterPro" id="IPR055414">
    <property type="entry name" value="LRR_R13L4/SHOC2-like"/>
</dbReference>
<evidence type="ECO:0000256" key="2">
    <source>
        <dbReference type="ARBA" id="ARBA00022737"/>
    </source>
</evidence>
<feature type="domain" description="Disease resistance N-terminal" evidence="7">
    <location>
        <begin position="10"/>
        <end position="94"/>
    </location>
</feature>
<evidence type="ECO:0000259" key="8">
    <source>
        <dbReference type="Pfam" id="PF23598"/>
    </source>
</evidence>
<evidence type="ECO:0000256" key="3">
    <source>
        <dbReference type="ARBA" id="ARBA00022741"/>
    </source>
</evidence>
<keyword evidence="4" id="KW-0611">Plant defense</keyword>
<dbReference type="InterPro" id="IPR038005">
    <property type="entry name" value="RX-like_CC"/>
</dbReference>
<name>A0A5J4ZJ17_9ASTE</name>
<dbReference type="Proteomes" id="UP000325577">
    <property type="component" value="Linkage Group LG8"/>
</dbReference>
<dbReference type="GO" id="GO:0043531">
    <property type="term" value="F:ADP binding"/>
    <property type="evidence" value="ECO:0007669"/>
    <property type="project" value="InterPro"/>
</dbReference>
<evidence type="ECO:0000259" key="7">
    <source>
        <dbReference type="Pfam" id="PF18052"/>
    </source>
</evidence>
<dbReference type="SUPFAM" id="SSF52058">
    <property type="entry name" value="L domain-like"/>
    <property type="match status" value="1"/>
</dbReference>
<keyword evidence="10" id="KW-1185">Reference proteome</keyword>
<organism evidence="9 10">
    <name type="scientific">Nyssa sinensis</name>
    <dbReference type="NCBI Taxonomy" id="561372"/>
    <lineage>
        <taxon>Eukaryota</taxon>
        <taxon>Viridiplantae</taxon>
        <taxon>Streptophyta</taxon>
        <taxon>Embryophyta</taxon>
        <taxon>Tracheophyta</taxon>
        <taxon>Spermatophyta</taxon>
        <taxon>Magnoliopsida</taxon>
        <taxon>eudicotyledons</taxon>
        <taxon>Gunneridae</taxon>
        <taxon>Pentapetalae</taxon>
        <taxon>asterids</taxon>
        <taxon>Cornales</taxon>
        <taxon>Nyssaceae</taxon>
        <taxon>Nyssa</taxon>
    </lineage>
</organism>
<dbReference type="OrthoDB" id="2018467at2759"/>
<keyword evidence="5" id="KW-0067">ATP-binding</keyword>
<evidence type="ECO:0000313" key="10">
    <source>
        <dbReference type="Proteomes" id="UP000325577"/>
    </source>
</evidence>
<proteinExistence type="predicted"/>
<dbReference type="InterPro" id="IPR002182">
    <property type="entry name" value="NB-ARC"/>
</dbReference>
<dbReference type="Gene3D" id="1.20.5.4130">
    <property type="match status" value="1"/>
</dbReference>
<dbReference type="Gene3D" id="1.10.8.430">
    <property type="entry name" value="Helical domain of apoptotic protease-activating factors"/>
    <property type="match status" value="1"/>
</dbReference>
<dbReference type="PRINTS" id="PR00364">
    <property type="entry name" value="DISEASERSIST"/>
</dbReference>
<dbReference type="InterPro" id="IPR032675">
    <property type="entry name" value="LRR_dom_sf"/>
</dbReference>
<dbReference type="AlphaFoldDB" id="A0A5J4ZJ17"/>
<feature type="domain" description="Disease resistance R13L4/SHOC-2-like LRR" evidence="8">
    <location>
        <begin position="493"/>
        <end position="698"/>
    </location>
</feature>
<evidence type="ECO:0000313" key="9">
    <source>
        <dbReference type="EMBL" id="KAA8517257.1"/>
    </source>
</evidence>
<evidence type="ECO:0000256" key="5">
    <source>
        <dbReference type="ARBA" id="ARBA00022840"/>
    </source>
</evidence>
<dbReference type="EMBL" id="CM018051">
    <property type="protein sequence ID" value="KAA8517257.1"/>
    <property type="molecule type" value="Genomic_DNA"/>
</dbReference>
<dbReference type="InterPro" id="IPR042197">
    <property type="entry name" value="Apaf_helical"/>
</dbReference>
<keyword evidence="3" id="KW-0547">Nucleotide-binding</keyword>
<dbReference type="GO" id="GO:0006952">
    <property type="term" value="P:defense response"/>
    <property type="evidence" value="ECO:0007669"/>
    <property type="project" value="UniProtKB-KW"/>
</dbReference>
<dbReference type="Pfam" id="PF18052">
    <property type="entry name" value="Rx_N"/>
    <property type="match status" value="1"/>
</dbReference>
<protein>
    <recommendedName>
        <fullName evidence="11">Rx N-terminal domain-containing protein</fullName>
    </recommendedName>
</protein>
<reference evidence="9 10" key="1">
    <citation type="submission" date="2019-09" db="EMBL/GenBank/DDBJ databases">
        <title>A chromosome-level genome assembly of the Chinese tupelo Nyssa sinensis.</title>
        <authorList>
            <person name="Yang X."/>
            <person name="Kang M."/>
            <person name="Yang Y."/>
            <person name="Xiong H."/>
            <person name="Wang M."/>
            <person name="Zhang Z."/>
            <person name="Wang Z."/>
            <person name="Wu H."/>
            <person name="Ma T."/>
            <person name="Liu J."/>
            <person name="Xi Z."/>
        </authorList>
    </citation>
    <scope>NUCLEOTIDE SEQUENCE [LARGE SCALE GENOMIC DNA]</scope>
    <source>
        <strain evidence="9">J267</strain>
        <tissue evidence="9">Leaf</tissue>
    </source>
</reference>
<accession>A0A5J4ZJ17</accession>
<dbReference type="FunFam" id="3.40.50.300:FF:001091">
    <property type="entry name" value="Probable disease resistance protein At1g61300"/>
    <property type="match status" value="1"/>
</dbReference>
<dbReference type="GO" id="GO:0005524">
    <property type="term" value="F:ATP binding"/>
    <property type="evidence" value="ECO:0007669"/>
    <property type="project" value="UniProtKB-KW"/>
</dbReference>
<dbReference type="InterPro" id="IPR027417">
    <property type="entry name" value="P-loop_NTPase"/>
</dbReference>
<dbReference type="InterPro" id="IPR041118">
    <property type="entry name" value="Rx_N"/>
</dbReference>
<dbReference type="Gene3D" id="3.40.50.300">
    <property type="entry name" value="P-loop containing nucleotide triphosphate hydrolases"/>
    <property type="match status" value="1"/>
</dbReference>
<evidence type="ECO:0000259" key="6">
    <source>
        <dbReference type="Pfam" id="PF00931"/>
    </source>
</evidence>
<dbReference type="Pfam" id="PF00931">
    <property type="entry name" value="NB-ARC"/>
    <property type="match status" value="1"/>
</dbReference>